<proteinExistence type="predicted"/>
<dbReference type="Proteomes" id="UP000789405">
    <property type="component" value="Unassembled WGS sequence"/>
</dbReference>
<accession>A0A9N9JJ06</accession>
<dbReference type="OrthoDB" id="2441748at2759"/>
<reference evidence="1" key="1">
    <citation type="submission" date="2021-06" db="EMBL/GenBank/DDBJ databases">
        <authorList>
            <person name="Kallberg Y."/>
            <person name="Tangrot J."/>
            <person name="Rosling A."/>
        </authorList>
    </citation>
    <scope>NUCLEOTIDE SEQUENCE</scope>
    <source>
        <strain evidence="1">MA453B</strain>
    </source>
</reference>
<name>A0A9N9JJ06_9GLOM</name>
<comment type="caution">
    <text evidence="1">The sequence shown here is derived from an EMBL/GenBank/DDBJ whole genome shotgun (WGS) entry which is preliminary data.</text>
</comment>
<keyword evidence="2" id="KW-1185">Reference proteome</keyword>
<dbReference type="EMBL" id="CAJVPY010023323">
    <property type="protein sequence ID" value="CAG8784841.1"/>
    <property type="molecule type" value="Genomic_DNA"/>
</dbReference>
<evidence type="ECO:0000313" key="1">
    <source>
        <dbReference type="EMBL" id="CAG8784841.1"/>
    </source>
</evidence>
<protein>
    <submittedName>
        <fullName evidence="1">20458_t:CDS:1</fullName>
    </submittedName>
</protein>
<dbReference type="AlphaFoldDB" id="A0A9N9JJ06"/>
<gene>
    <name evidence="1" type="ORF">DERYTH_LOCUS20180</name>
</gene>
<feature type="non-terminal residue" evidence="1">
    <location>
        <position position="1"/>
    </location>
</feature>
<organism evidence="1 2">
    <name type="scientific">Dentiscutata erythropus</name>
    <dbReference type="NCBI Taxonomy" id="1348616"/>
    <lineage>
        <taxon>Eukaryota</taxon>
        <taxon>Fungi</taxon>
        <taxon>Fungi incertae sedis</taxon>
        <taxon>Mucoromycota</taxon>
        <taxon>Glomeromycotina</taxon>
        <taxon>Glomeromycetes</taxon>
        <taxon>Diversisporales</taxon>
        <taxon>Gigasporaceae</taxon>
        <taxon>Dentiscutata</taxon>
    </lineage>
</organism>
<sequence>RPNIVKMCDNFVENFNGDGMDILPPKFSHDGFWKENDEELAIVMAGILDVLNDVWNKIAQPLKPNLLIYRVRGHM</sequence>
<evidence type="ECO:0000313" key="2">
    <source>
        <dbReference type="Proteomes" id="UP000789405"/>
    </source>
</evidence>